<reference evidence="7" key="1">
    <citation type="submission" date="2016-11" db="EMBL/GenBank/DDBJ databases">
        <authorList>
            <person name="Varghese N."/>
            <person name="Submissions S."/>
        </authorList>
    </citation>
    <scope>NUCLEOTIDE SEQUENCE [LARGE SCALE GENOMIC DNA]</scope>
    <source>
        <strain evidence="7">DSM 16579</strain>
    </source>
</reference>
<dbReference type="GO" id="GO:0009279">
    <property type="term" value="C:cell outer membrane"/>
    <property type="evidence" value="ECO:0007669"/>
    <property type="project" value="UniProtKB-SubCell"/>
</dbReference>
<dbReference type="AlphaFoldDB" id="A0A1M5MLW0"/>
<keyword evidence="2 4" id="KW-0472">Membrane</keyword>
<gene>
    <name evidence="6" type="ORF">SAMN02745753_04485</name>
</gene>
<evidence type="ECO:0000256" key="3">
    <source>
        <dbReference type="ARBA" id="ARBA00023237"/>
    </source>
</evidence>
<name>A0A1M5MLW0_9GAMM</name>
<dbReference type="InterPro" id="IPR036737">
    <property type="entry name" value="OmpA-like_sf"/>
</dbReference>
<sequence>MSALNIRFYQVAGMASLLVLSGCSAPASKPEGADNVRAKLIHLQIDSQLTQSAPLEFNNAEQALLSAEQPRKDEVLGRHLVMVADRKVDIAEARAKSRLLVLERKQLSQQCNEAKLAARDREVNMARSDAMQSKADTEKLRMEADAERNRSQEFQQQLGILNAKATNRGMIMTLGDLSFATGKAQLQPNVLTDLDKLVVFLNKYADRSIVIEGNTDSVGSKALNLKLSQHRASAVREYLVGKGINSGRLTVVANGESNPLDTNESKLGRQHNRRVDIVISNTEMSRPAAILNGLTINSVEFPADILKENKE</sequence>
<dbReference type="STRING" id="1122206.SAMN02745753_04485"/>
<dbReference type="InterPro" id="IPR050330">
    <property type="entry name" value="Bact_OuterMem_StrucFunc"/>
</dbReference>
<keyword evidence="3" id="KW-0998">Cell outer membrane</keyword>
<organism evidence="6 7">
    <name type="scientific">Marinomonas polaris DSM 16579</name>
    <dbReference type="NCBI Taxonomy" id="1122206"/>
    <lineage>
        <taxon>Bacteria</taxon>
        <taxon>Pseudomonadati</taxon>
        <taxon>Pseudomonadota</taxon>
        <taxon>Gammaproteobacteria</taxon>
        <taxon>Oceanospirillales</taxon>
        <taxon>Oceanospirillaceae</taxon>
        <taxon>Marinomonas</taxon>
    </lineage>
</organism>
<feature type="domain" description="OmpA-like" evidence="5">
    <location>
        <begin position="166"/>
        <end position="283"/>
    </location>
</feature>
<comment type="subcellular location">
    <subcellularLocation>
        <location evidence="1">Cell outer membrane</location>
    </subcellularLocation>
</comment>
<evidence type="ECO:0000259" key="5">
    <source>
        <dbReference type="PROSITE" id="PS51123"/>
    </source>
</evidence>
<dbReference type="Proteomes" id="UP000184517">
    <property type="component" value="Unassembled WGS sequence"/>
</dbReference>
<evidence type="ECO:0000256" key="1">
    <source>
        <dbReference type="ARBA" id="ARBA00004442"/>
    </source>
</evidence>
<dbReference type="PANTHER" id="PTHR30329:SF21">
    <property type="entry name" value="LIPOPROTEIN YIAD-RELATED"/>
    <property type="match status" value="1"/>
</dbReference>
<dbReference type="PRINTS" id="PR01021">
    <property type="entry name" value="OMPADOMAIN"/>
</dbReference>
<dbReference type="SUPFAM" id="SSF103088">
    <property type="entry name" value="OmpA-like"/>
    <property type="match status" value="1"/>
</dbReference>
<protein>
    <submittedName>
        <fullName evidence="6">Outer membrane protein OmpA</fullName>
    </submittedName>
</protein>
<evidence type="ECO:0000313" key="6">
    <source>
        <dbReference type="EMBL" id="SHG78235.1"/>
    </source>
</evidence>
<dbReference type="InterPro" id="IPR006665">
    <property type="entry name" value="OmpA-like"/>
</dbReference>
<dbReference type="OrthoDB" id="9782229at2"/>
<evidence type="ECO:0000313" key="7">
    <source>
        <dbReference type="Proteomes" id="UP000184517"/>
    </source>
</evidence>
<dbReference type="CDD" id="cd07185">
    <property type="entry name" value="OmpA_C-like"/>
    <property type="match status" value="1"/>
</dbReference>
<keyword evidence="7" id="KW-1185">Reference proteome</keyword>
<dbReference type="PROSITE" id="PS51257">
    <property type="entry name" value="PROKAR_LIPOPROTEIN"/>
    <property type="match status" value="1"/>
</dbReference>
<dbReference type="PANTHER" id="PTHR30329">
    <property type="entry name" value="STATOR ELEMENT OF FLAGELLAR MOTOR COMPLEX"/>
    <property type="match status" value="1"/>
</dbReference>
<dbReference type="Pfam" id="PF14346">
    <property type="entry name" value="DUF4398"/>
    <property type="match status" value="1"/>
</dbReference>
<dbReference type="Pfam" id="PF00691">
    <property type="entry name" value="OmpA"/>
    <property type="match status" value="1"/>
</dbReference>
<dbReference type="InterPro" id="IPR006664">
    <property type="entry name" value="OMP_bac"/>
</dbReference>
<evidence type="ECO:0000256" key="2">
    <source>
        <dbReference type="ARBA" id="ARBA00023136"/>
    </source>
</evidence>
<dbReference type="PROSITE" id="PS51123">
    <property type="entry name" value="OMPA_2"/>
    <property type="match status" value="1"/>
</dbReference>
<evidence type="ECO:0000256" key="4">
    <source>
        <dbReference type="PROSITE-ProRule" id="PRU00473"/>
    </source>
</evidence>
<accession>A0A1M5MLW0</accession>
<proteinExistence type="predicted"/>
<dbReference type="InterPro" id="IPR025511">
    <property type="entry name" value="DUF4398"/>
</dbReference>
<dbReference type="EMBL" id="FQVF01000030">
    <property type="protein sequence ID" value="SHG78235.1"/>
    <property type="molecule type" value="Genomic_DNA"/>
</dbReference>
<dbReference type="Gene3D" id="3.30.1330.60">
    <property type="entry name" value="OmpA-like domain"/>
    <property type="match status" value="1"/>
</dbReference>
<dbReference type="RefSeq" id="WP_072842260.1">
    <property type="nucleotide sequence ID" value="NZ_FQVF01000030.1"/>
</dbReference>